<comment type="caution">
    <text evidence="2">The sequence shown here is derived from an EMBL/GenBank/DDBJ whole genome shotgun (WGS) entry which is preliminary data.</text>
</comment>
<dbReference type="Proteomes" id="UP000178175">
    <property type="component" value="Unassembled WGS sequence"/>
</dbReference>
<dbReference type="EMBL" id="MHVR01000023">
    <property type="protein sequence ID" value="OHA95583.1"/>
    <property type="molecule type" value="Genomic_DNA"/>
</dbReference>
<name>A0A1G2TEB0_9BACT</name>
<proteinExistence type="predicted"/>
<dbReference type="InterPro" id="IPR036366">
    <property type="entry name" value="PGBDSf"/>
</dbReference>
<gene>
    <name evidence="2" type="ORF">A3C70_00980</name>
</gene>
<dbReference type="Gene3D" id="1.10.101.10">
    <property type="entry name" value="PGBD-like superfamily/PGBD"/>
    <property type="match status" value="1"/>
</dbReference>
<dbReference type="InterPro" id="IPR036365">
    <property type="entry name" value="PGBD-like_sf"/>
</dbReference>
<evidence type="ECO:0000313" key="2">
    <source>
        <dbReference type="EMBL" id="OHA95583.1"/>
    </source>
</evidence>
<protein>
    <recommendedName>
        <fullName evidence="1">Peptidoglycan binding-like domain-containing protein</fullName>
    </recommendedName>
</protein>
<dbReference type="InterPro" id="IPR002477">
    <property type="entry name" value="Peptidoglycan-bd-like"/>
</dbReference>
<dbReference type="SUPFAM" id="SSF47090">
    <property type="entry name" value="PGBD-like"/>
    <property type="match status" value="1"/>
</dbReference>
<reference evidence="2 3" key="1">
    <citation type="journal article" date="2016" name="Nat. Commun.">
        <title>Thousands of microbial genomes shed light on interconnected biogeochemical processes in an aquifer system.</title>
        <authorList>
            <person name="Anantharaman K."/>
            <person name="Brown C.T."/>
            <person name="Hug L.A."/>
            <person name="Sharon I."/>
            <person name="Castelle C.J."/>
            <person name="Probst A.J."/>
            <person name="Thomas B.C."/>
            <person name="Singh A."/>
            <person name="Wilkins M.J."/>
            <person name="Karaoz U."/>
            <person name="Brodie E.L."/>
            <person name="Williams K.H."/>
            <person name="Hubbard S.S."/>
            <person name="Banfield J.F."/>
        </authorList>
    </citation>
    <scope>NUCLEOTIDE SEQUENCE [LARGE SCALE GENOMIC DNA]</scope>
</reference>
<feature type="domain" description="Peptidoglycan binding-like" evidence="1">
    <location>
        <begin position="72"/>
        <end position="117"/>
    </location>
</feature>
<sequence length="661" mass="68095">MTKQRIAKIAGIAVGATVAFGSLVPMVGAVTIAELQAQINALMAQLASLQGGSVSTGMTACTFTRSLTIGSTGADVTCLQNYLTGTGHFTFSGGSTGYFGSVTQAAVAAWQAANGIAPAVGYFGPISQARYSAVAVTTVPGTTVPGTTIPGGTVGLSTPGVEGTVTVSLNPSPASAKLYEGDSNKDVLGIKLEAKTSDIRIERIKLKLDENDTTSTSDTDFYRKIASRVYIKDGSAVLGSADLNINTVVKDGTSYYITVAGLGFIVPKNTTKVLTVALDAMSAWDDTFNGDAWTVTVPVDGVRGVDGAAVNQYGPATAFNRDFTSNGELAESATLAVSLNSGSSLANQVICTSSTDEDECDELELMKVDFKAEKDDVTLTDLVVDINMTGGDTATATTAWLYDGSTLVGSATIVELTGANSATFDDIDFVVPKDMTKTLSVKVDIRDTDATTNSFAADIDTDDVTAENAQGTGITESGSAAGRVIEVRKVGPQITLVSKSITTDGVPQNDTGPTSANRSTSTLSATFNLKIKAVGGDLTFGRGGSSTSLFATTTGSFAIYRNGTYDGTIGSSATSTSYTIPSACTSVGTQSCTLAEGAEVTIPVTFQILGRQVVTGSTLTVGSLYAVGFEGFTWHSAAADTQRTTFMATSTDWRTADVSFP</sequence>
<organism evidence="2 3">
    <name type="scientific">Candidatus Zambryskibacteria bacterium RIFCSPHIGHO2_02_FULL_43_14</name>
    <dbReference type="NCBI Taxonomy" id="1802748"/>
    <lineage>
        <taxon>Bacteria</taxon>
        <taxon>Candidatus Zambryskiibacteriota</taxon>
    </lineage>
</organism>
<evidence type="ECO:0000313" key="3">
    <source>
        <dbReference type="Proteomes" id="UP000178175"/>
    </source>
</evidence>
<evidence type="ECO:0000259" key="1">
    <source>
        <dbReference type="Pfam" id="PF01471"/>
    </source>
</evidence>
<dbReference type="Pfam" id="PF01471">
    <property type="entry name" value="PG_binding_1"/>
    <property type="match status" value="1"/>
</dbReference>
<accession>A0A1G2TEB0</accession>
<dbReference type="AlphaFoldDB" id="A0A1G2TEB0"/>